<sequence length="184" mass="19664">MLAQLVAAQRQPVALDVAGPSEGPGSLRVREFVCLNPPQFTDPRSVQSFVTPFIAGKLCIVVESLDRPFIVSTPVDMTKPNKAGGNTLPRVKEKGITNKEDATASRGKATKLFTIGGKGKGNDKTLELSDACSESTSFYTNDPTTDDSENHLKSTDVSIVFGTVEMPDVPEIPQSTTGHGNRTE</sequence>
<dbReference type="Gramene" id="PGSC0003DMT400092848">
    <property type="protein sequence ID" value="PGSC0003DMT400092848"/>
    <property type="gene ID" value="PGSC0003DMG400042419"/>
</dbReference>
<accession>M1DQN9</accession>
<feature type="compositionally biased region" description="Polar residues" evidence="1">
    <location>
        <begin position="173"/>
        <end position="184"/>
    </location>
</feature>
<evidence type="ECO:0000313" key="3">
    <source>
        <dbReference type="Proteomes" id="UP000011115"/>
    </source>
</evidence>
<reference evidence="2" key="2">
    <citation type="submission" date="2015-06" db="UniProtKB">
        <authorList>
            <consortium name="EnsemblPlants"/>
        </authorList>
    </citation>
    <scope>IDENTIFICATION</scope>
    <source>
        <strain evidence="2">DM1-3 516 R44</strain>
    </source>
</reference>
<evidence type="ECO:0000256" key="1">
    <source>
        <dbReference type="SAM" id="MobiDB-lite"/>
    </source>
</evidence>
<name>M1DQN9_SOLTU</name>
<feature type="region of interest" description="Disordered" evidence="1">
    <location>
        <begin position="165"/>
        <end position="184"/>
    </location>
</feature>
<dbReference type="HOGENOM" id="CLU_1470629_0_0_1"/>
<dbReference type="EnsemblPlants" id="PGSC0003DMT400092848">
    <property type="protein sequence ID" value="PGSC0003DMT400092848"/>
    <property type="gene ID" value="PGSC0003DMG400042419"/>
</dbReference>
<dbReference type="InParanoid" id="M1DQN9"/>
<evidence type="ECO:0000313" key="2">
    <source>
        <dbReference type="EnsemblPlants" id="PGSC0003DMT400092848"/>
    </source>
</evidence>
<dbReference type="Proteomes" id="UP000011115">
    <property type="component" value="Unassembled WGS sequence"/>
</dbReference>
<organism evidence="2 3">
    <name type="scientific">Solanum tuberosum</name>
    <name type="common">Potato</name>
    <dbReference type="NCBI Taxonomy" id="4113"/>
    <lineage>
        <taxon>Eukaryota</taxon>
        <taxon>Viridiplantae</taxon>
        <taxon>Streptophyta</taxon>
        <taxon>Embryophyta</taxon>
        <taxon>Tracheophyta</taxon>
        <taxon>Spermatophyta</taxon>
        <taxon>Magnoliopsida</taxon>
        <taxon>eudicotyledons</taxon>
        <taxon>Gunneridae</taxon>
        <taxon>Pentapetalae</taxon>
        <taxon>asterids</taxon>
        <taxon>lamiids</taxon>
        <taxon>Solanales</taxon>
        <taxon>Solanaceae</taxon>
        <taxon>Solanoideae</taxon>
        <taxon>Solaneae</taxon>
        <taxon>Solanum</taxon>
    </lineage>
</organism>
<evidence type="ECO:0008006" key="4">
    <source>
        <dbReference type="Google" id="ProtNLM"/>
    </source>
</evidence>
<proteinExistence type="predicted"/>
<reference evidence="3" key="1">
    <citation type="journal article" date="2011" name="Nature">
        <title>Genome sequence and analysis of the tuber crop potato.</title>
        <authorList>
            <consortium name="The Potato Genome Sequencing Consortium"/>
        </authorList>
    </citation>
    <scope>NUCLEOTIDE SEQUENCE [LARGE SCALE GENOMIC DNA]</scope>
    <source>
        <strain evidence="3">cv. DM1-3 516 R44</strain>
    </source>
</reference>
<keyword evidence="3" id="KW-1185">Reference proteome</keyword>
<dbReference type="PaxDb" id="4113-PGSC0003DMT400092848"/>
<dbReference type="AlphaFoldDB" id="M1DQN9"/>
<protein>
    <recommendedName>
        <fullName evidence="4">Integrase core domain containing protein</fullName>
    </recommendedName>
</protein>